<protein>
    <submittedName>
        <fullName evidence="1">Uncharacterized protein</fullName>
    </submittedName>
</protein>
<name>A0A838CGS1_9CORY</name>
<dbReference type="Proteomes" id="UP000581408">
    <property type="component" value="Unassembled WGS sequence"/>
</dbReference>
<reference evidence="1 2" key="1">
    <citation type="submission" date="2020-05" db="EMBL/GenBank/DDBJ databases">
        <title>Descriptions of Corynebacterium xxxx sp. nov., Corynebacterium yyyy sp. nov. and Corynebacterium zzzz sp. nov.</title>
        <authorList>
            <person name="Zhang G."/>
        </authorList>
    </citation>
    <scope>NUCLEOTIDE SEQUENCE [LARGE SCALE GENOMIC DNA]</scope>
    <source>
        <strain evidence="2">zg-915</strain>
    </source>
</reference>
<proteinExistence type="predicted"/>
<dbReference type="EMBL" id="JABFEE010000001">
    <property type="protein sequence ID" value="MBA1834137.1"/>
    <property type="molecule type" value="Genomic_DNA"/>
</dbReference>
<gene>
    <name evidence="1" type="ORF">HMC16_00040</name>
</gene>
<sequence>MITQQHDPGHVVVDSFRFTETINRVDYADNCSGYAYQKAVSALSKEVSRLAGNDAEAILDRILDEVDPDWQAKLNDYTEELGF</sequence>
<dbReference type="AlphaFoldDB" id="A0A838CGS1"/>
<accession>A0A838CGS1</accession>
<organism evidence="1 2">
    <name type="scientific">Corynebacterium wankanglinii</name>
    <dbReference type="NCBI Taxonomy" id="2735136"/>
    <lineage>
        <taxon>Bacteria</taxon>
        <taxon>Bacillati</taxon>
        <taxon>Actinomycetota</taxon>
        <taxon>Actinomycetes</taxon>
        <taxon>Mycobacteriales</taxon>
        <taxon>Corynebacteriaceae</taxon>
        <taxon>Corynebacterium</taxon>
    </lineage>
</organism>
<evidence type="ECO:0000313" key="1">
    <source>
        <dbReference type="EMBL" id="MBA1834137.1"/>
    </source>
</evidence>
<evidence type="ECO:0000313" key="2">
    <source>
        <dbReference type="Proteomes" id="UP000581408"/>
    </source>
</evidence>
<dbReference type="RefSeq" id="WP_181193746.1">
    <property type="nucleotide sequence ID" value="NZ_JABFEE010000001.1"/>
</dbReference>
<comment type="caution">
    <text evidence="1">The sequence shown here is derived from an EMBL/GenBank/DDBJ whole genome shotgun (WGS) entry which is preliminary data.</text>
</comment>